<sequence>MYSKHPGAYREQKLKPQPVIAAAITLGAYGASHTRSSCLEDDTCMLYLTKHIWKYDSSVLSFCYETDAEQPTSKMEPPPQSQQDRYQESAQETLDVVELNQLKSGEQDTTTWNADTGSPPNTTPRYTLRTVSRKVLDPFVCETCLVDEIESPVQSTDANGDIEAKIEKVLQDKVLQEKARTTAENFLTIEDGKGFHRCRPAPKLDGEFPILEESLRLGNSWLFDELQLFKSRFLKKTLMWEYSGNITHAPSTLAPQTYVRPTHLRNRPTTSRKPQSILKPLADKWKIKKRTCLPGLIPLSKQRLDAMSLWRLPAVTHGLVPWPYGPRPQDGGPLQVGPDEIDKAGAKYDDKLENMLTRANPQGLKSGGFDT</sequence>
<protein>
    <submittedName>
        <fullName evidence="1">Uncharacterized protein</fullName>
    </submittedName>
</protein>
<dbReference type="Proteomes" id="UP000799754">
    <property type="component" value="Unassembled WGS sequence"/>
</dbReference>
<evidence type="ECO:0000313" key="1">
    <source>
        <dbReference type="EMBL" id="KAF2622508.1"/>
    </source>
</evidence>
<comment type="caution">
    <text evidence="1">The sequence shown here is derived from an EMBL/GenBank/DDBJ whole genome shotgun (WGS) entry which is preliminary data.</text>
</comment>
<reference evidence="1" key="1">
    <citation type="journal article" date="2020" name="Stud. Mycol.">
        <title>101 Dothideomycetes genomes: a test case for predicting lifestyles and emergence of pathogens.</title>
        <authorList>
            <person name="Haridas S."/>
            <person name="Albert R."/>
            <person name="Binder M."/>
            <person name="Bloem J."/>
            <person name="Labutti K."/>
            <person name="Salamov A."/>
            <person name="Andreopoulos B."/>
            <person name="Baker S."/>
            <person name="Barry K."/>
            <person name="Bills G."/>
            <person name="Bluhm B."/>
            <person name="Cannon C."/>
            <person name="Castanera R."/>
            <person name="Culley D."/>
            <person name="Daum C."/>
            <person name="Ezra D."/>
            <person name="Gonzalez J."/>
            <person name="Henrissat B."/>
            <person name="Kuo A."/>
            <person name="Liang C."/>
            <person name="Lipzen A."/>
            <person name="Lutzoni F."/>
            <person name="Magnuson J."/>
            <person name="Mondo S."/>
            <person name="Nolan M."/>
            <person name="Ohm R."/>
            <person name="Pangilinan J."/>
            <person name="Park H.-J."/>
            <person name="Ramirez L."/>
            <person name="Alfaro M."/>
            <person name="Sun H."/>
            <person name="Tritt A."/>
            <person name="Yoshinaga Y."/>
            <person name="Zwiers L.-H."/>
            <person name="Turgeon B."/>
            <person name="Goodwin S."/>
            <person name="Spatafora J."/>
            <person name="Crous P."/>
            <person name="Grigoriev I."/>
        </authorList>
    </citation>
    <scope>NUCLEOTIDE SEQUENCE</scope>
    <source>
        <strain evidence="1">CBS 525.71</strain>
    </source>
</reference>
<gene>
    <name evidence="1" type="ORF">BU25DRAFT_480521</name>
</gene>
<proteinExistence type="predicted"/>
<evidence type="ECO:0000313" key="2">
    <source>
        <dbReference type="Proteomes" id="UP000799754"/>
    </source>
</evidence>
<name>A0ACB6RN24_9PLEO</name>
<dbReference type="EMBL" id="MU006744">
    <property type="protein sequence ID" value="KAF2622508.1"/>
    <property type="molecule type" value="Genomic_DNA"/>
</dbReference>
<keyword evidence="2" id="KW-1185">Reference proteome</keyword>
<accession>A0ACB6RN24</accession>
<organism evidence="1 2">
    <name type="scientific">Macroventuria anomochaeta</name>
    <dbReference type="NCBI Taxonomy" id="301207"/>
    <lineage>
        <taxon>Eukaryota</taxon>
        <taxon>Fungi</taxon>
        <taxon>Dikarya</taxon>
        <taxon>Ascomycota</taxon>
        <taxon>Pezizomycotina</taxon>
        <taxon>Dothideomycetes</taxon>
        <taxon>Pleosporomycetidae</taxon>
        <taxon>Pleosporales</taxon>
        <taxon>Pleosporineae</taxon>
        <taxon>Didymellaceae</taxon>
        <taxon>Macroventuria</taxon>
    </lineage>
</organism>